<comment type="function">
    <text evidence="3">E3 ubiquitin-protein ligase which accepts ubiquitin from an E2 ubiquitin-conjugating enzyme in the form of a thioester and then directly transfers the ubiquitin to targeted substrates.</text>
</comment>
<evidence type="ECO:0000313" key="6">
    <source>
        <dbReference type="Proteomes" id="UP001562425"/>
    </source>
</evidence>
<feature type="domain" description="HECT" evidence="4">
    <location>
        <begin position="7"/>
        <end position="75"/>
    </location>
</feature>
<dbReference type="PANTHER" id="PTHR45670:SF1">
    <property type="entry name" value="E3 UBIQUITIN-PROTEIN LIGASE HECTD1"/>
    <property type="match status" value="1"/>
</dbReference>
<dbReference type="SUPFAM" id="SSF56204">
    <property type="entry name" value="Hect, E3 ligase catalytic domain"/>
    <property type="match status" value="1"/>
</dbReference>
<proteinExistence type="inferred from homology"/>
<dbReference type="InterPro" id="IPR045322">
    <property type="entry name" value="HECTD1/TRIP12-like"/>
</dbReference>
<dbReference type="InterPro" id="IPR000569">
    <property type="entry name" value="HECT_dom"/>
</dbReference>
<keyword evidence="2 3" id="KW-0833">Ubl conjugation pathway</keyword>
<dbReference type="EC" id="2.3.2.26" evidence="3"/>
<dbReference type="PANTHER" id="PTHR45670">
    <property type="entry name" value="E3 UBIQUITIN-PROTEIN LIGASE TRIP12"/>
    <property type="match status" value="1"/>
</dbReference>
<evidence type="ECO:0000256" key="3">
    <source>
        <dbReference type="RuleBase" id="RU369009"/>
    </source>
</evidence>
<keyword evidence="1 3" id="KW-0808">Transferase</keyword>
<dbReference type="Gene3D" id="3.30.2160.10">
    <property type="entry name" value="Hect, E3 ligase catalytic domain"/>
    <property type="match status" value="1"/>
</dbReference>
<evidence type="ECO:0000259" key="4">
    <source>
        <dbReference type="Pfam" id="PF00632"/>
    </source>
</evidence>
<dbReference type="Pfam" id="PF00632">
    <property type="entry name" value="HECT"/>
    <property type="match status" value="1"/>
</dbReference>
<comment type="similarity">
    <text evidence="3">Belongs to the UPL family. K-HECT subfamily.</text>
</comment>
<dbReference type="InterPro" id="IPR035983">
    <property type="entry name" value="Hect_E3_ubiquitin_ligase"/>
</dbReference>
<dbReference type="Proteomes" id="UP001562425">
    <property type="component" value="Unassembled WGS sequence"/>
</dbReference>
<evidence type="ECO:0000313" key="5">
    <source>
        <dbReference type="EMBL" id="KAL1403256.1"/>
    </source>
</evidence>
<sequence>MIKQKQHIDQNDDLSLEKLLQISELSFNTKTGSMALEDLVLTFTYLRSSNFYGYQSVDLIPNGANIDVTINNVKE</sequence>
<comment type="caution">
    <text evidence="5">The sequence shown here is derived from an EMBL/GenBank/DDBJ whole genome shotgun (WGS) entry which is preliminary data.</text>
</comment>
<comment type="catalytic activity">
    <reaction evidence="3">
        <text>S-ubiquitinyl-[E2 ubiquitin-conjugating enzyme]-L-cysteine + [acceptor protein]-L-lysine = [E2 ubiquitin-conjugating enzyme]-L-cysteine + N(6)-ubiquitinyl-[acceptor protein]-L-lysine.</text>
        <dbReference type="EC" id="2.3.2.26"/>
    </reaction>
</comment>
<dbReference type="GO" id="GO:0006511">
    <property type="term" value="P:ubiquitin-dependent protein catabolic process"/>
    <property type="evidence" value="ECO:0007669"/>
    <property type="project" value="UniProtKB-UniRule"/>
</dbReference>
<dbReference type="GO" id="GO:0061630">
    <property type="term" value="F:ubiquitin protein ligase activity"/>
    <property type="evidence" value="ECO:0007669"/>
    <property type="project" value="UniProtKB-UniRule"/>
</dbReference>
<evidence type="ECO:0000256" key="2">
    <source>
        <dbReference type="ARBA" id="ARBA00022786"/>
    </source>
</evidence>
<dbReference type="GO" id="GO:0009966">
    <property type="term" value="P:regulation of signal transduction"/>
    <property type="evidence" value="ECO:0007669"/>
    <property type="project" value="UniProtKB-ARBA"/>
</dbReference>
<accession>A0ABD1DU31</accession>
<organism evidence="5 6">
    <name type="scientific">Culex pipiens pipiens</name>
    <name type="common">Northern house mosquito</name>
    <dbReference type="NCBI Taxonomy" id="38569"/>
    <lineage>
        <taxon>Eukaryota</taxon>
        <taxon>Metazoa</taxon>
        <taxon>Ecdysozoa</taxon>
        <taxon>Arthropoda</taxon>
        <taxon>Hexapoda</taxon>
        <taxon>Insecta</taxon>
        <taxon>Pterygota</taxon>
        <taxon>Neoptera</taxon>
        <taxon>Endopterygota</taxon>
        <taxon>Diptera</taxon>
        <taxon>Nematocera</taxon>
        <taxon>Culicoidea</taxon>
        <taxon>Culicidae</taxon>
        <taxon>Culicinae</taxon>
        <taxon>Culicini</taxon>
        <taxon>Culex</taxon>
        <taxon>Culex</taxon>
    </lineage>
</organism>
<comment type="pathway">
    <text evidence="3">Protein modification; protein ubiquitination.</text>
</comment>
<name>A0ABD1DU31_CULPP</name>
<gene>
    <name evidence="5" type="ORF">pipiens_019445</name>
</gene>
<keyword evidence="6" id="KW-1185">Reference proteome</keyword>
<reference evidence="5 6" key="1">
    <citation type="submission" date="2024-05" db="EMBL/GenBank/DDBJ databases">
        <title>Culex pipiens pipiens assembly and annotation.</title>
        <authorList>
            <person name="Alout H."/>
            <person name="Durand T."/>
        </authorList>
    </citation>
    <scope>NUCLEOTIDE SEQUENCE [LARGE SCALE GENOMIC DNA]</scope>
    <source>
        <strain evidence="5">HA-2024</strain>
        <tissue evidence="5">Whole body</tissue>
    </source>
</reference>
<dbReference type="AlphaFoldDB" id="A0ABD1DU31"/>
<protein>
    <recommendedName>
        <fullName evidence="3">E3 ubiquitin-protein ligase</fullName>
        <ecNumber evidence="3">2.3.2.26</ecNumber>
    </recommendedName>
</protein>
<evidence type="ECO:0000256" key="1">
    <source>
        <dbReference type="ARBA" id="ARBA00022679"/>
    </source>
</evidence>
<dbReference type="EMBL" id="JBEHCU010001832">
    <property type="protein sequence ID" value="KAL1403256.1"/>
    <property type="molecule type" value="Genomic_DNA"/>
</dbReference>